<evidence type="ECO:0000256" key="3">
    <source>
        <dbReference type="ARBA" id="ARBA00022989"/>
    </source>
</evidence>
<dbReference type="PROSITE" id="PS00889">
    <property type="entry name" value="CNMP_BINDING_2"/>
    <property type="match status" value="1"/>
</dbReference>
<dbReference type="InterPro" id="IPR014710">
    <property type="entry name" value="RmlC-like_jellyroll"/>
</dbReference>
<dbReference type="InterPro" id="IPR018490">
    <property type="entry name" value="cNMP-bd_dom_sf"/>
</dbReference>
<dbReference type="PROSITE" id="PS50929">
    <property type="entry name" value="ABC_TM1F"/>
    <property type="match status" value="1"/>
</dbReference>
<sequence>MERSLFKFIWRYSKTQQIATLLLIAISLPFLYLSLDLPKTIVNKAIGGEGGTYQLFQLDFLGPEPFLDIPLEQLEYLFTLCGLFLALVCINGAFKYRINVLKGVMGERMLRRIRYMLLERSLRFPLPHFQKLSSGEIVTMVNAEVEPLAGFFGDAFALLAFQGGTFLTLMVFMFVQDPLLGLAAFISIPVQGYVIPKLQMKINLLAKERVLQVRLLSNRINEVIGGVEDVHAHDHSKYALAELSRRLGKIFWIRFEIYNRKFFMKFLNNFIGQMTPFFFYSIGGYLVIQGELTFGALVAVLAAYKDLAAPWKELLNYYQRLADSRIKYEQLHAQFVPEGMMSADKLLASPEEVPHLDGDVEVNGLSYVDEDGLRLIDNISFRMEAQSTTMLTCVSGSSRDIIARLMARLLTPSRGSITSNGIKFSDLNEAVTGQRIGFLSSSPAFFNKPIADNLFMGISQSIPEEEDDDPERRKEREEAEASGNSLHNDQLDWTNYALAGQPGYEELRHHTVDLLKSVELDVDFFELGLRQTANPEKNPLLAENVLTARNKIRRYLDERGMSDLVRNYDFLSYNDYTTVAENILFARPITDDFKTENLASNPIITGLLDEFGLTDEFINIGKLCAETMVEMFSDIPAGHPFFEQFSFVDEDSLPDLKLMVGKANKDGIASLSDDQRRALMGLPFKLTPQRHRLGLIDNRTQTRLLAVRRALHERHTDLIGTSLQLFDTGKYNDGLSIQENILFGCIAYGRADANQLILSALTEVCDELDLREAVIRTAFNFEVGIGGARLNAAQRQKLALVRNILKKPDILIINDGLNALDGEAQKRIAGRLPELFDASILWIASTVVPGLSYSQHLELTGGQIKSADEAADRQKQEADEPEAAQDTSAMNDEAQILKTLPLFSELEANRLKLLAFTAEKVSYKPGEIMVRQGDDGDAAYVILDGEADVVLEGENGQDTVLFQLGRAKIVGELALLCDTPRTATIRAVSNLKALKLNKEVFGEMARHDANFAFQMTKDLSQRLVNTTEELNAVRGGD</sequence>
<evidence type="ECO:0000259" key="7">
    <source>
        <dbReference type="PROSITE" id="PS50042"/>
    </source>
</evidence>
<reference evidence="10 11" key="1">
    <citation type="submission" date="2018-07" db="EMBL/GenBank/DDBJ databases">
        <title>Genomic Encyclopedia of Type Strains, Phase III (KMG-III): the genomes of soil and plant-associated and newly described type strains.</title>
        <authorList>
            <person name="Whitman W."/>
        </authorList>
    </citation>
    <scope>NUCLEOTIDE SEQUENCE [LARGE SCALE GENOMIC DNA]</scope>
    <source>
        <strain evidence="10 11">CECT 8488</strain>
    </source>
</reference>
<dbReference type="InterPro" id="IPR039421">
    <property type="entry name" value="Type_1_exporter"/>
</dbReference>
<dbReference type="InterPro" id="IPR027417">
    <property type="entry name" value="P-loop_NTPase"/>
</dbReference>
<evidence type="ECO:0000256" key="5">
    <source>
        <dbReference type="SAM" id="MobiDB-lite"/>
    </source>
</evidence>
<feature type="domain" description="Cyclic nucleotide-binding" evidence="7">
    <location>
        <begin position="902"/>
        <end position="1022"/>
    </location>
</feature>
<name>A0A3D9HS02_9PROT</name>
<feature type="compositionally biased region" description="Basic and acidic residues" evidence="5">
    <location>
        <begin position="867"/>
        <end position="878"/>
    </location>
</feature>
<feature type="transmembrane region" description="Helical" evidence="6">
    <location>
        <begin position="148"/>
        <end position="172"/>
    </location>
</feature>
<keyword evidence="3 6" id="KW-1133">Transmembrane helix</keyword>
<comment type="caution">
    <text evidence="10">The sequence shown here is derived from an EMBL/GenBank/DDBJ whole genome shotgun (WGS) entry which is preliminary data.</text>
</comment>
<dbReference type="InterPro" id="IPR036640">
    <property type="entry name" value="ABC1_TM_sf"/>
</dbReference>
<evidence type="ECO:0000256" key="1">
    <source>
        <dbReference type="ARBA" id="ARBA00004651"/>
    </source>
</evidence>
<evidence type="ECO:0000259" key="9">
    <source>
        <dbReference type="PROSITE" id="PS50929"/>
    </source>
</evidence>
<dbReference type="SUPFAM" id="SSF52540">
    <property type="entry name" value="P-loop containing nucleoside triphosphate hydrolases"/>
    <property type="match status" value="1"/>
</dbReference>
<keyword evidence="11" id="KW-1185">Reference proteome</keyword>
<dbReference type="InterPro" id="IPR000595">
    <property type="entry name" value="cNMP-bd_dom"/>
</dbReference>
<dbReference type="GO" id="GO:0005524">
    <property type="term" value="F:ATP binding"/>
    <property type="evidence" value="ECO:0007669"/>
    <property type="project" value="InterPro"/>
</dbReference>
<dbReference type="AlphaFoldDB" id="A0A3D9HS02"/>
<evidence type="ECO:0000256" key="2">
    <source>
        <dbReference type="ARBA" id="ARBA00022692"/>
    </source>
</evidence>
<dbReference type="SUPFAM" id="SSF51206">
    <property type="entry name" value="cAMP-binding domain-like"/>
    <property type="match status" value="1"/>
</dbReference>
<dbReference type="Proteomes" id="UP000256845">
    <property type="component" value="Unassembled WGS sequence"/>
</dbReference>
<dbReference type="OrthoDB" id="9760920at2"/>
<dbReference type="PANTHER" id="PTHR43394:SF1">
    <property type="entry name" value="ATP-BINDING CASSETTE SUB-FAMILY B MEMBER 10, MITOCHONDRIAL"/>
    <property type="match status" value="1"/>
</dbReference>
<evidence type="ECO:0000259" key="8">
    <source>
        <dbReference type="PROSITE" id="PS50893"/>
    </source>
</evidence>
<dbReference type="Pfam" id="PF00664">
    <property type="entry name" value="ABC_membrane"/>
    <property type="match status" value="1"/>
</dbReference>
<feature type="transmembrane region" description="Helical" evidence="6">
    <location>
        <begin position="178"/>
        <end position="195"/>
    </location>
</feature>
<dbReference type="Gene3D" id="2.60.120.10">
    <property type="entry name" value="Jelly Rolls"/>
    <property type="match status" value="1"/>
</dbReference>
<feature type="domain" description="ABC transmembrane type-1" evidence="9">
    <location>
        <begin position="39"/>
        <end position="323"/>
    </location>
</feature>
<dbReference type="Pfam" id="PF00027">
    <property type="entry name" value="cNMP_binding"/>
    <property type="match status" value="1"/>
</dbReference>
<feature type="transmembrane region" description="Helical" evidence="6">
    <location>
        <begin position="18"/>
        <end position="35"/>
    </location>
</feature>
<evidence type="ECO:0000313" key="10">
    <source>
        <dbReference type="EMBL" id="RED52277.1"/>
    </source>
</evidence>
<dbReference type="PRINTS" id="PR00103">
    <property type="entry name" value="CAMPKINASE"/>
</dbReference>
<dbReference type="CDD" id="cd00038">
    <property type="entry name" value="CAP_ED"/>
    <property type="match status" value="1"/>
</dbReference>
<feature type="transmembrane region" description="Helical" evidence="6">
    <location>
        <begin position="266"/>
        <end position="288"/>
    </location>
</feature>
<dbReference type="PROSITE" id="PS50893">
    <property type="entry name" value="ABC_TRANSPORTER_2"/>
    <property type="match status" value="1"/>
</dbReference>
<feature type="compositionally biased region" description="Basic and acidic residues" evidence="5">
    <location>
        <begin position="470"/>
        <end position="479"/>
    </location>
</feature>
<evidence type="ECO:0000256" key="4">
    <source>
        <dbReference type="ARBA" id="ARBA00023136"/>
    </source>
</evidence>
<dbReference type="InterPro" id="IPR018488">
    <property type="entry name" value="cNMP-bd_CS"/>
</dbReference>
<dbReference type="InterPro" id="IPR003439">
    <property type="entry name" value="ABC_transporter-like_ATP-bd"/>
</dbReference>
<dbReference type="GO" id="GO:0015421">
    <property type="term" value="F:ABC-type oligopeptide transporter activity"/>
    <property type="evidence" value="ECO:0007669"/>
    <property type="project" value="TreeGrafter"/>
</dbReference>
<keyword evidence="4 6" id="KW-0472">Membrane</keyword>
<feature type="domain" description="ABC transporter" evidence="8">
    <location>
        <begin position="360"/>
        <end position="886"/>
    </location>
</feature>
<feature type="transmembrane region" description="Helical" evidence="6">
    <location>
        <begin position="76"/>
        <end position="94"/>
    </location>
</feature>
<dbReference type="EMBL" id="QRDW01000002">
    <property type="protein sequence ID" value="RED52277.1"/>
    <property type="molecule type" value="Genomic_DNA"/>
</dbReference>
<protein>
    <submittedName>
        <fullName evidence="10">ABC transporter transmembrane protein</fullName>
    </submittedName>
</protein>
<dbReference type="SMART" id="SM00100">
    <property type="entry name" value="cNMP"/>
    <property type="match status" value="1"/>
</dbReference>
<dbReference type="PROSITE" id="PS50042">
    <property type="entry name" value="CNMP_BINDING_3"/>
    <property type="match status" value="1"/>
</dbReference>
<dbReference type="SUPFAM" id="SSF90123">
    <property type="entry name" value="ABC transporter transmembrane region"/>
    <property type="match status" value="1"/>
</dbReference>
<dbReference type="RefSeq" id="WP_115935825.1">
    <property type="nucleotide sequence ID" value="NZ_QRDW01000002.1"/>
</dbReference>
<gene>
    <name evidence="10" type="ORF">DFP90_102295</name>
</gene>
<evidence type="ECO:0000313" key="11">
    <source>
        <dbReference type="Proteomes" id="UP000256845"/>
    </source>
</evidence>
<dbReference type="GO" id="GO:0016887">
    <property type="term" value="F:ATP hydrolysis activity"/>
    <property type="evidence" value="ECO:0007669"/>
    <property type="project" value="InterPro"/>
</dbReference>
<feature type="region of interest" description="Disordered" evidence="5">
    <location>
        <begin position="867"/>
        <end position="890"/>
    </location>
</feature>
<proteinExistence type="predicted"/>
<accession>A0A3D9HS02</accession>
<dbReference type="InterPro" id="IPR011527">
    <property type="entry name" value="ABC1_TM_dom"/>
</dbReference>
<dbReference type="GO" id="GO:0005886">
    <property type="term" value="C:plasma membrane"/>
    <property type="evidence" value="ECO:0007669"/>
    <property type="project" value="UniProtKB-SubCell"/>
</dbReference>
<dbReference type="Gene3D" id="3.40.50.300">
    <property type="entry name" value="P-loop containing nucleotide triphosphate hydrolases"/>
    <property type="match status" value="2"/>
</dbReference>
<evidence type="ECO:0000256" key="6">
    <source>
        <dbReference type="SAM" id="Phobius"/>
    </source>
</evidence>
<organism evidence="10 11">
    <name type="scientific">Aestuariispira insulae</name>
    <dbReference type="NCBI Taxonomy" id="1461337"/>
    <lineage>
        <taxon>Bacteria</taxon>
        <taxon>Pseudomonadati</taxon>
        <taxon>Pseudomonadota</taxon>
        <taxon>Alphaproteobacteria</taxon>
        <taxon>Rhodospirillales</taxon>
        <taxon>Kiloniellaceae</taxon>
        <taxon>Aestuariispira</taxon>
    </lineage>
</organism>
<feature type="region of interest" description="Disordered" evidence="5">
    <location>
        <begin position="462"/>
        <end position="488"/>
    </location>
</feature>
<comment type="subcellular location">
    <subcellularLocation>
        <location evidence="1">Cell membrane</location>
        <topology evidence="1">Multi-pass membrane protein</topology>
    </subcellularLocation>
</comment>
<dbReference type="Gene3D" id="1.20.1560.10">
    <property type="entry name" value="ABC transporter type 1, transmembrane domain"/>
    <property type="match status" value="1"/>
</dbReference>
<dbReference type="CDD" id="cd07346">
    <property type="entry name" value="ABC_6TM_exporters"/>
    <property type="match status" value="1"/>
</dbReference>
<dbReference type="PANTHER" id="PTHR43394">
    <property type="entry name" value="ATP-DEPENDENT PERMEASE MDL1, MITOCHONDRIAL"/>
    <property type="match status" value="1"/>
</dbReference>
<keyword evidence="2 6" id="KW-0812">Transmembrane</keyword>